<keyword evidence="7" id="KW-1185">Reference proteome</keyword>
<dbReference type="GO" id="GO:0008270">
    <property type="term" value="F:zinc ion binding"/>
    <property type="evidence" value="ECO:0007669"/>
    <property type="project" value="UniProtKB-KW"/>
</dbReference>
<dbReference type="InterPro" id="IPR002893">
    <property type="entry name" value="Znf_MYND"/>
</dbReference>
<dbReference type="Pfam" id="PF01753">
    <property type="entry name" value="zf-MYND"/>
    <property type="match status" value="1"/>
</dbReference>
<keyword evidence="1" id="KW-0479">Metal-binding</keyword>
<evidence type="ECO:0000259" key="5">
    <source>
        <dbReference type="PROSITE" id="PS50865"/>
    </source>
</evidence>
<dbReference type="SUPFAM" id="SSF144232">
    <property type="entry name" value="HIT/MYND zinc finger-like"/>
    <property type="match status" value="1"/>
</dbReference>
<dbReference type="Proteomes" id="UP000541558">
    <property type="component" value="Unassembled WGS sequence"/>
</dbReference>
<evidence type="ECO:0000313" key="6">
    <source>
        <dbReference type="EMBL" id="KAF5331431.1"/>
    </source>
</evidence>
<protein>
    <recommendedName>
        <fullName evidence="5">MYND-type domain-containing protein</fullName>
    </recommendedName>
</protein>
<name>A0A8H5BY55_9AGAR</name>
<evidence type="ECO:0000313" key="7">
    <source>
        <dbReference type="Proteomes" id="UP000541558"/>
    </source>
</evidence>
<comment type="caution">
    <text evidence="6">The sequence shown here is derived from an EMBL/GenBank/DDBJ whole genome shotgun (WGS) entry which is preliminary data.</text>
</comment>
<sequence length="685" mass="76756">MPRFELDRLDTDSAARVYRCRRRDKLLETARQNLYSPSTTNPLAAYLAEEHDYELLEEILRPLDPSLIPDYALPSRGRQPLETPERKRTTAAIGALYKAAPLFKTLLHAPSSDALNTYSNRCLEIWLEAWPGVARWITYVFMNASRMEHPEDLIAECTDILTATTASATLGAVNPLKEAIGLMPCTVDILFILLGQVDYSTGTYRVVQDVDTERCALMETLGFFIGNIDFANAIESRLCSVTRTTRRALVAALVNRAPQFVSISEGDRIIGIAKSIRLLSQSVSYLAESNELWKEFQKQEFLHKYTAACASLAEMALARNITDAGFWKALSSTTLILLLGAVLWTSDPAAALAEAFEAGLFLCMVRCLPYGAEHRPPDPRYFLPPGDVLPYMMVRKVFDVIWKRGDLEHFLHRRDLPEAVEAACQEYGTVLGIAHEVHISRRDTPISICSNLNHSTSPLGTDHPSGPRDFKTCSKCHVVMYCSKSCQEEDWAALHKRECKEVRARQYLHPRMKATLHSVALKMEYIAHLEYAVNANTMGTGPKIAIPARKTRPGQPFEKALPILVFDFARYPPGPPQLPGGGVGVSLDTTSLDQEWGERIERCIAATEEDIFYRGAQGVGFVESTFPLDHLNRLFVFAKIRLDEEAPEGWKWKVVASVFRVGKQPVLMGPDESRFTDVMNGQRNI</sequence>
<evidence type="ECO:0000256" key="4">
    <source>
        <dbReference type="PROSITE-ProRule" id="PRU00134"/>
    </source>
</evidence>
<feature type="domain" description="MYND-type" evidence="5">
    <location>
        <begin position="449"/>
        <end position="499"/>
    </location>
</feature>
<dbReference type="OrthoDB" id="3065114at2759"/>
<dbReference type="AlphaFoldDB" id="A0A8H5BY55"/>
<evidence type="ECO:0000256" key="1">
    <source>
        <dbReference type="ARBA" id="ARBA00022723"/>
    </source>
</evidence>
<dbReference type="EMBL" id="JAACJK010000114">
    <property type="protein sequence ID" value="KAF5331431.1"/>
    <property type="molecule type" value="Genomic_DNA"/>
</dbReference>
<keyword evidence="3" id="KW-0862">Zinc</keyword>
<organism evidence="6 7">
    <name type="scientific">Ephemerocybe angulata</name>
    <dbReference type="NCBI Taxonomy" id="980116"/>
    <lineage>
        <taxon>Eukaryota</taxon>
        <taxon>Fungi</taxon>
        <taxon>Dikarya</taxon>
        <taxon>Basidiomycota</taxon>
        <taxon>Agaricomycotina</taxon>
        <taxon>Agaricomycetes</taxon>
        <taxon>Agaricomycetidae</taxon>
        <taxon>Agaricales</taxon>
        <taxon>Agaricineae</taxon>
        <taxon>Psathyrellaceae</taxon>
        <taxon>Ephemerocybe</taxon>
    </lineage>
</organism>
<dbReference type="PROSITE" id="PS50865">
    <property type="entry name" value="ZF_MYND_2"/>
    <property type="match status" value="1"/>
</dbReference>
<proteinExistence type="predicted"/>
<dbReference type="Gene3D" id="6.10.140.2220">
    <property type="match status" value="1"/>
</dbReference>
<evidence type="ECO:0000256" key="2">
    <source>
        <dbReference type="ARBA" id="ARBA00022771"/>
    </source>
</evidence>
<keyword evidence="2 4" id="KW-0863">Zinc-finger</keyword>
<gene>
    <name evidence="6" type="ORF">D9611_011889</name>
</gene>
<evidence type="ECO:0000256" key="3">
    <source>
        <dbReference type="ARBA" id="ARBA00022833"/>
    </source>
</evidence>
<reference evidence="6 7" key="1">
    <citation type="journal article" date="2020" name="ISME J.">
        <title>Uncovering the hidden diversity of litter-decomposition mechanisms in mushroom-forming fungi.</title>
        <authorList>
            <person name="Floudas D."/>
            <person name="Bentzer J."/>
            <person name="Ahren D."/>
            <person name="Johansson T."/>
            <person name="Persson P."/>
            <person name="Tunlid A."/>
        </authorList>
    </citation>
    <scope>NUCLEOTIDE SEQUENCE [LARGE SCALE GENOMIC DNA]</scope>
    <source>
        <strain evidence="6 7">CBS 175.51</strain>
    </source>
</reference>
<accession>A0A8H5BY55</accession>